<dbReference type="CDD" id="cd00338">
    <property type="entry name" value="Ser_Recombinase"/>
    <property type="match status" value="1"/>
</dbReference>
<sequence>MAEIIKIEAKKSPLPNRKKVAAYARVSMETQRLHHSLAAQISFYSDLIQKNPEWDYAGVYADEGISGTSVEKRPEFMRMMKDCKAGKIDLILTKSISRFARNTVDLLKVVRQLKDLNIEVRFEKEKINSLSDDGELMLTLLASFAQEETISISNNVKWTIRKRMSEGNPNMRNIVYGYRWKDDTLIVVPEEAKIVRRIFQNFLDGKSRLETEREFAEEGITTRKGNRWTDSNIKVVLTNVTYTGNLLCQKEFVEDPITKKRKKNRGELPQYFIANTHEAIIDKETFDYVQEEMARRRALGPRANKSLNIYCFTGKIKCELCGKSYMRNVRNNRAKHSNLGDKVISWVCGSSKKKYSTCSAKAIPDRILKTCCAKVLGLEDFDDVVFNEQIDKITVPKQGVLIFHFKDGHSVTETWENNAKKESWDDAARKRASEYRRTHAMKRSDVTCFSTKIRCEHCGCNFRAQTQNCSTSPSGKRRYWRCAEHNGCDTRGLRDDLLRSLTAEVLGLDAFDDAIFLSKIDHISVLSREDLIFHFYDGKEIARKLIQPTHEGHKWTEEQHAKFKASIKECYASERHKPIRKEKLWPNK</sequence>
<reference evidence="3" key="1">
    <citation type="submission" date="2023-10" db="EMBL/GenBank/DDBJ databases">
        <title>Whole Genome based description of the genera Actinobaculum and Actinotignum reveals a complex phylogenetic relationship within the species included in the genus Actinotignum.</title>
        <authorList>
            <person name="Jensen C.S."/>
            <person name="Dargis R."/>
            <person name="Kemp M."/>
            <person name="Christensen J.J."/>
        </authorList>
    </citation>
    <scope>NUCLEOTIDE SEQUENCE</scope>
    <source>
        <strain evidence="3">SLA_B511</strain>
    </source>
</reference>
<dbReference type="PANTHER" id="PTHR30461:SF23">
    <property type="entry name" value="DNA RECOMBINASE-RELATED"/>
    <property type="match status" value="1"/>
</dbReference>
<dbReference type="PROSITE" id="PS51737">
    <property type="entry name" value="RECOMBINASE_DNA_BIND"/>
    <property type="match status" value="1"/>
</dbReference>
<feature type="domain" description="Resolvase/invertase-type recombinase catalytic" evidence="1">
    <location>
        <begin position="19"/>
        <end position="167"/>
    </location>
</feature>
<evidence type="ECO:0000313" key="4">
    <source>
        <dbReference type="Proteomes" id="UP001281731"/>
    </source>
</evidence>
<dbReference type="InterPro" id="IPR025827">
    <property type="entry name" value="Zn_ribbon_recom_dom"/>
</dbReference>
<name>A0AAW9HXV9_9ACTO</name>
<comment type="caution">
    <text evidence="3">The sequence shown here is derived from an EMBL/GenBank/DDBJ whole genome shotgun (WGS) entry which is preliminary data.</text>
</comment>
<dbReference type="RefSeq" id="WP_320756369.1">
    <property type="nucleotide sequence ID" value="NZ_JAWNGC010000002.1"/>
</dbReference>
<dbReference type="Gene3D" id="3.90.1750.20">
    <property type="entry name" value="Putative Large Serine Recombinase, Chain B, Domain 2"/>
    <property type="match status" value="1"/>
</dbReference>
<dbReference type="Pfam" id="PF13408">
    <property type="entry name" value="Zn_ribbon_recom"/>
    <property type="match status" value="1"/>
</dbReference>
<dbReference type="Proteomes" id="UP001281731">
    <property type="component" value="Unassembled WGS sequence"/>
</dbReference>
<dbReference type="EMBL" id="JAWNGC010000002">
    <property type="protein sequence ID" value="MDY5154661.1"/>
    <property type="molecule type" value="Genomic_DNA"/>
</dbReference>
<dbReference type="InterPro" id="IPR006119">
    <property type="entry name" value="Resolv_N"/>
</dbReference>
<evidence type="ECO:0000259" key="2">
    <source>
        <dbReference type="PROSITE" id="PS51737"/>
    </source>
</evidence>
<dbReference type="PANTHER" id="PTHR30461">
    <property type="entry name" value="DNA-INVERTASE FROM LAMBDOID PROPHAGE"/>
    <property type="match status" value="1"/>
</dbReference>
<gene>
    <name evidence="3" type="ORF">R6G80_02825</name>
</gene>
<dbReference type="InterPro" id="IPR011109">
    <property type="entry name" value="DNA_bind_recombinase_dom"/>
</dbReference>
<dbReference type="SUPFAM" id="SSF53041">
    <property type="entry name" value="Resolvase-like"/>
    <property type="match status" value="1"/>
</dbReference>
<dbReference type="Pfam" id="PF07508">
    <property type="entry name" value="Recombinase"/>
    <property type="match status" value="1"/>
</dbReference>
<dbReference type="InterPro" id="IPR036162">
    <property type="entry name" value="Resolvase-like_N_sf"/>
</dbReference>
<dbReference type="GO" id="GO:0003677">
    <property type="term" value="F:DNA binding"/>
    <property type="evidence" value="ECO:0007669"/>
    <property type="project" value="InterPro"/>
</dbReference>
<feature type="domain" description="Recombinase" evidence="2">
    <location>
        <begin position="175"/>
        <end position="299"/>
    </location>
</feature>
<evidence type="ECO:0000313" key="3">
    <source>
        <dbReference type="EMBL" id="MDY5154661.1"/>
    </source>
</evidence>
<dbReference type="InterPro" id="IPR038109">
    <property type="entry name" value="DNA_bind_recomb_sf"/>
</dbReference>
<protein>
    <submittedName>
        <fullName evidence="3">Recombinase family protein</fullName>
    </submittedName>
</protein>
<dbReference type="PROSITE" id="PS51736">
    <property type="entry name" value="RECOMBINASES_3"/>
    <property type="match status" value="1"/>
</dbReference>
<dbReference type="Gene3D" id="3.40.50.1390">
    <property type="entry name" value="Resolvase, N-terminal catalytic domain"/>
    <property type="match status" value="1"/>
</dbReference>
<organism evidence="3 4">
    <name type="scientific">Actinotignum urinale</name>
    <dbReference type="NCBI Taxonomy" id="190146"/>
    <lineage>
        <taxon>Bacteria</taxon>
        <taxon>Bacillati</taxon>
        <taxon>Actinomycetota</taxon>
        <taxon>Actinomycetes</taxon>
        <taxon>Actinomycetales</taxon>
        <taxon>Actinomycetaceae</taxon>
        <taxon>Actinotignum</taxon>
    </lineage>
</organism>
<dbReference type="GO" id="GO:0000150">
    <property type="term" value="F:DNA strand exchange activity"/>
    <property type="evidence" value="ECO:0007669"/>
    <property type="project" value="InterPro"/>
</dbReference>
<dbReference type="AlphaFoldDB" id="A0AAW9HXV9"/>
<dbReference type="SMART" id="SM00857">
    <property type="entry name" value="Resolvase"/>
    <property type="match status" value="1"/>
</dbReference>
<proteinExistence type="predicted"/>
<dbReference type="InterPro" id="IPR050639">
    <property type="entry name" value="SSR_resolvase"/>
</dbReference>
<dbReference type="Pfam" id="PF00239">
    <property type="entry name" value="Resolvase"/>
    <property type="match status" value="1"/>
</dbReference>
<accession>A0AAW9HXV9</accession>
<evidence type="ECO:0000259" key="1">
    <source>
        <dbReference type="PROSITE" id="PS51736"/>
    </source>
</evidence>